<proteinExistence type="predicted"/>
<name>A0A9D5CUA5_9LILI</name>
<gene>
    <name evidence="1" type="ORF">J5N97_015415</name>
</gene>
<organism evidence="1 2">
    <name type="scientific">Dioscorea zingiberensis</name>
    <dbReference type="NCBI Taxonomy" id="325984"/>
    <lineage>
        <taxon>Eukaryota</taxon>
        <taxon>Viridiplantae</taxon>
        <taxon>Streptophyta</taxon>
        <taxon>Embryophyta</taxon>
        <taxon>Tracheophyta</taxon>
        <taxon>Spermatophyta</taxon>
        <taxon>Magnoliopsida</taxon>
        <taxon>Liliopsida</taxon>
        <taxon>Dioscoreales</taxon>
        <taxon>Dioscoreaceae</taxon>
        <taxon>Dioscorea</taxon>
    </lineage>
</organism>
<evidence type="ECO:0000313" key="1">
    <source>
        <dbReference type="EMBL" id="KAJ0979941.1"/>
    </source>
</evidence>
<dbReference type="AlphaFoldDB" id="A0A9D5CUA5"/>
<reference evidence="1" key="2">
    <citation type="journal article" date="2022" name="Hortic Res">
        <title>The genome of Dioscorea zingiberensis sheds light on the biosynthesis, origin and evolution of the medicinally important diosgenin saponins.</title>
        <authorList>
            <person name="Li Y."/>
            <person name="Tan C."/>
            <person name="Li Z."/>
            <person name="Guo J."/>
            <person name="Li S."/>
            <person name="Chen X."/>
            <person name="Wang C."/>
            <person name="Dai X."/>
            <person name="Yang H."/>
            <person name="Song W."/>
            <person name="Hou L."/>
            <person name="Xu J."/>
            <person name="Tong Z."/>
            <person name="Xu A."/>
            <person name="Yuan X."/>
            <person name="Wang W."/>
            <person name="Yang Q."/>
            <person name="Chen L."/>
            <person name="Sun Z."/>
            <person name="Wang K."/>
            <person name="Pan B."/>
            <person name="Chen J."/>
            <person name="Bao Y."/>
            <person name="Liu F."/>
            <person name="Qi X."/>
            <person name="Gang D.R."/>
            <person name="Wen J."/>
            <person name="Li J."/>
        </authorList>
    </citation>
    <scope>NUCLEOTIDE SEQUENCE</scope>
    <source>
        <strain evidence="1">Dzin_1.0</strain>
    </source>
</reference>
<accession>A0A9D5CUA5</accession>
<reference evidence="1" key="1">
    <citation type="submission" date="2021-03" db="EMBL/GenBank/DDBJ databases">
        <authorList>
            <person name="Li Z."/>
            <person name="Yang C."/>
        </authorList>
    </citation>
    <scope>NUCLEOTIDE SEQUENCE</scope>
    <source>
        <strain evidence="1">Dzin_1.0</strain>
        <tissue evidence="1">Leaf</tissue>
    </source>
</reference>
<protein>
    <submittedName>
        <fullName evidence="1">Uncharacterized protein</fullName>
    </submittedName>
</protein>
<comment type="caution">
    <text evidence="1">The sequence shown here is derived from an EMBL/GenBank/DDBJ whole genome shotgun (WGS) entry which is preliminary data.</text>
</comment>
<keyword evidence="2" id="KW-1185">Reference proteome</keyword>
<evidence type="ECO:0000313" key="2">
    <source>
        <dbReference type="Proteomes" id="UP001085076"/>
    </source>
</evidence>
<sequence length="129" mass="14361">MKRRALLPSRMPTATTVVLGERVMARETLRAISAQPMMPNRIVRVWFSAIALRFLGGKRCKTSLPPFVAPIVSTFLEKWHRRSAIRPATKDQLKGLLKALHASQLTELEAAEEKTGGQRVAALGQRTCL</sequence>
<dbReference type="Proteomes" id="UP001085076">
    <property type="component" value="Miscellaneous, Linkage group lg03"/>
</dbReference>
<dbReference type="EMBL" id="JAGGNH010000003">
    <property type="protein sequence ID" value="KAJ0979941.1"/>
    <property type="molecule type" value="Genomic_DNA"/>
</dbReference>